<dbReference type="AlphaFoldDB" id="A0A1H7C3D7"/>
<organism evidence="9 10">
    <name type="scientific">Pseudomonas linyingensis</name>
    <dbReference type="NCBI Taxonomy" id="915471"/>
    <lineage>
        <taxon>Bacteria</taxon>
        <taxon>Pseudomonadati</taxon>
        <taxon>Pseudomonadota</taxon>
        <taxon>Gammaproteobacteria</taxon>
        <taxon>Pseudomonadales</taxon>
        <taxon>Pseudomonadaceae</taxon>
        <taxon>Pseudomonas</taxon>
    </lineage>
</organism>
<evidence type="ECO:0000256" key="2">
    <source>
        <dbReference type="ARBA" id="ARBA00009425"/>
    </source>
</evidence>
<evidence type="ECO:0000256" key="5">
    <source>
        <dbReference type="ARBA" id="ARBA00022989"/>
    </source>
</evidence>
<gene>
    <name evidence="9" type="ORF">SAMN05216201_12085</name>
</gene>
<evidence type="ECO:0000256" key="7">
    <source>
        <dbReference type="SAM" id="Phobius"/>
    </source>
</evidence>
<evidence type="ECO:0000256" key="6">
    <source>
        <dbReference type="ARBA" id="ARBA00023136"/>
    </source>
</evidence>
<dbReference type="InterPro" id="IPR050622">
    <property type="entry name" value="CPA3_antiporter_subunitB"/>
</dbReference>
<dbReference type="Proteomes" id="UP000242930">
    <property type="component" value="Unassembled WGS sequence"/>
</dbReference>
<evidence type="ECO:0000256" key="4">
    <source>
        <dbReference type="ARBA" id="ARBA00022692"/>
    </source>
</evidence>
<feature type="transmembrane region" description="Helical" evidence="7">
    <location>
        <begin position="184"/>
        <end position="209"/>
    </location>
</feature>
<keyword evidence="10" id="KW-1185">Reference proteome</keyword>
<keyword evidence="3" id="KW-1003">Cell membrane</keyword>
<proteinExistence type="inferred from homology"/>
<feature type="transmembrane region" description="Helical" evidence="7">
    <location>
        <begin position="122"/>
        <end position="142"/>
    </location>
</feature>
<dbReference type="STRING" id="915471.SAMN05216201_12085"/>
<dbReference type="PANTHER" id="PTHR33932:SF4">
    <property type="entry name" value="NA(+)_H(+) ANTIPORTER SUBUNIT B"/>
    <property type="match status" value="1"/>
</dbReference>
<evidence type="ECO:0000313" key="9">
    <source>
        <dbReference type="EMBL" id="SEJ83804.1"/>
    </source>
</evidence>
<evidence type="ECO:0000256" key="1">
    <source>
        <dbReference type="ARBA" id="ARBA00004651"/>
    </source>
</evidence>
<evidence type="ECO:0000313" key="10">
    <source>
        <dbReference type="Proteomes" id="UP000242930"/>
    </source>
</evidence>
<keyword evidence="4 7" id="KW-0812">Transmembrane</keyword>
<protein>
    <submittedName>
        <fullName evidence="9">Multisubunit Na+/H+ antiporter, MnhB subunit</fullName>
    </submittedName>
</protein>
<feature type="transmembrane region" description="Helical" evidence="7">
    <location>
        <begin position="99"/>
        <end position="116"/>
    </location>
</feature>
<keyword evidence="5 7" id="KW-1133">Transmembrane helix</keyword>
<feature type="transmembrane region" description="Helical" evidence="7">
    <location>
        <begin position="61"/>
        <end position="79"/>
    </location>
</feature>
<dbReference type="InterPro" id="IPR007182">
    <property type="entry name" value="MnhB"/>
</dbReference>
<name>A0A1H7C3D7_9PSED</name>
<dbReference type="EMBL" id="FNZE01000020">
    <property type="protein sequence ID" value="SEJ83804.1"/>
    <property type="molecule type" value="Genomic_DNA"/>
</dbReference>
<dbReference type="PANTHER" id="PTHR33932">
    <property type="entry name" value="NA(+)/H(+) ANTIPORTER SUBUNIT B"/>
    <property type="match status" value="1"/>
</dbReference>
<feature type="domain" description="Na+/H+ antiporter MnhB subunit-related protein" evidence="8">
    <location>
        <begin position="93"/>
        <end position="191"/>
    </location>
</feature>
<comment type="subcellular location">
    <subcellularLocation>
        <location evidence="1">Cell membrane</location>
        <topology evidence="1">Multi-pass membrane protein</topology>
    </subcellularLocation>
</comment>
<keyword evidence="6 7" id="KW-0472">Membrane</keyword>
<feature type="transmembrane region" description="Helical" evidence="7">
    <location>
        <begin position="154"/>
        <end position="172"/>
    </location>
</feature>
<evidence type="ECO:0000256" key="3">
    <source>
        <dbReference type="ARBA" id="ARBA00022475"/>
    </source>
</evidence>
<dbReference type="OrthoDB" id="4962908at2"/>
<reference evidence="10" key="1">
    <citation type="submission" date="2016-10" db="EMBL/GenBank/DDBJ databases">
        <authorList>
            <person name="Varghese N."/>
            <person name="Submissions S."/>
        </authorList>
    </citation>
    <scope>NUCLEOTIDE SEQUENCE [LARGE SCALE GENOMIC DNA]</scope>
    <source>
        <strain evidence="10">LMG 25967</strain>
    </source>
</reference>
<accession>A0A1H7C3D7</accession>
<dbReference type="Pfam" id="PF04039">
    <property type="entry name" value="MnhB"/>
    <property type="match status" value="1"/>
</dbReference>
<comment type="similarity">
    <text evidence="2">Belongs to the CPA3 antiporters (TC 2.A.63) subunit B family.</text>
</comment>
<sequence length="217" mass="22664">MKRLVVIAAALAFSLALIATLLELPAATIDLRPAVAENLAASGVAHPVTAVLLNYRGYDTLLEIAVLLLALFGILALGLERQVCTLRAAERPLQLLARLASPLMVVVAVYLLWAGAWRPGGAFQAGAVLAAAAVLLHLTELLPGWLQPSARLRWGLAGGFLLFLGVATAMLARGALLEYPPAHAGALILLIEAGLTFSLGLILAGLFLFMTCDEGGD</sequence>
<evidence type="ECO:0000259" key="8">
    <source>
        <dbReference type="Pfam" id="PF04039"/>
    </source>
</evidence>
<dbReference type="RefSeq" id="WP_090313269.1">
    <property type="nucleotide sequence ID" value="NZ_FNZE01000020.1"/>
</dbReference>
<dbReference type="GO" id="GO:0005886">
    <property type="term" value="C:plasma membrane"/>
    <property type="evidence" value="ECO:0007669"/>
    <property type="project" value="UniProtKB-SubCell"/>
</dbReference>